<dbReference type="InterPro" id="IPR011701">
    <property type="entry name" value="MFS"/>
</dbReference>
<dbReference type="PANTHER" id="PTHR42718:SF9">
    <property type="entry name" value="MAJOR FACILITATOR SUPERFAMILY MULTIDRUG TRANSPORTER MFSC"/>
    <property type="match status" value="1"/>
</dbReference>
<feature type="transmembrane region" description="Helical" evidence="7">
    <location>
        <begin position="26"/>
        <end position="45"/>
    </location>
</feature>
<dbReference type="PROSITE" id="PS50850">
    <property type="entry name" value="MFS"/>
    <property type="match status" value="1"/>
</dbReference>
<evidence type="ECO:0000256" key="4">
    <source>
        <dbReference type="ARBA" id="ARBA00022989"/>
    </source>
</evidence>
<evidence type="ECO:0000256" key="2">
    <source>
        <dbReference type="ARBA" id="ARBA00022448"/>
    </source>
</evidence>
<dbReference type="PANTHER" id="PTHR42718">
    <property type="entry name" value="MAJOR FACILITATOR SUPERFAMILY MULTIDRUG TRANSPORTER MFSC"/>
    <property type="match status" value="1"/>
</dbReference>
<reference evidence="9 10" key="1">
    <citation type="journal article" date="2019" name="Int. J. Syst. Evol. Microbiol.">
        <title>The Global Catalogue of Microorganisms (GCM) 10K type strain sequencing project: providing services to taxonomists for standard genome sequencing and annotation.</title>
        <authorList>
            <consortium name="The Broad Institute Genomics Platform"/>
            <consortium name="The Broad Institute Genome Sequencing Center for Infectious Disease"/>
            <person name="Wu L."/>
            <person name="Ma J."/>
        </authorList>
    </citation>
    <scope>NUCLEOTIDE SEQUENCE [LARGE SCALE GENOMIC DNA]</scope>
    <source>
        <strain evidence="9 10">JCM 15478</strain>
    </source>
</reference>
<evidence type="ECO:0000313" key="10">
    <source>
        <dbReference type="Proteomes" id="UP001500016"/>
    </source>
</evidence>
<dbReference type="SUPFAM" id="SSF103473">
    <property type="entry name" value="MFS general substrate transporter"/>
    <property type="match status" value="1"/>
</dbReference>
<comment type="caution">
    <text evidence="9">The sequence shown here is derived from an EMBL/GenBank/DDBJ whole genome shotgun (WGS) entry which is preliminary data.</text>
</comment>
<feature type="domain" description="Major facilitator superfamily (MFS) profile" evidence="8">
    <location>
        <begin position="27"/>
        <end position="471"/>
    </location>
</feature>
<keyword evidence="2" id="KW-0813">Transport</keyword>
<feature type="transmembrane region" description="Helical" evidence="7">
    <location>
        <begin position="93"/>
        <end position="111"/>
    </location>
</feature>
<evidence type="ECO:0000256" key="3">
    <source>
        <dbReference type="ARBA" id="ARBA00022692"/>
    </source>
</evidence>
<keyword evidence="6" id="KW-0046">Antibiotic resistance</keyword>
<dbReference type="InterPro" id="IPR020846">
    <property type="entry name" value="MFS_dom"/>
</dbReference>
<feature type="transmembrane region" description="Helical" evidence="7">
    <location>
        <begin position="210"/>
        <end position="230"/>
    </location>
</feature>
<feature type="transmembrane region" description="Helical" evidence="7">
    <location>
        <begin position="178"/>
        <end position="198"/>
    </location>
</feature>
<organism evidence="9 10">
    <name type="scientific">Streptomyces albiaxialis</name>
    <dbReference type="NCBI Taxonomy" id="329523"/>
    <lineage>
        <taxon>Bacteria</taxon>
        <taxon>Bacillati</taxon>
        <taxon>Actinomycetota</taxon>
        <taxon>Actinomycetes</taxon>
        <taxon>Kitasatosporales</taxon>
        <taxon>Streptomycetaceae</taxon>
        <taxon>Streptomyces</taxon>
    </lineage>
</organism>
<dbReference type="Gene3D" id="1.20.1250.20">
    <property type="entry name" value="MFS general substrate transporter like domains"/>
    <property type="match status" value="2"/>
</dbReference>
<feature type="transmembrane region" description="Helical" evidence="7">
    <location>
        <begin position="150"/>
        <end position="172"/>
    </location>
</feature>
<dbReference type="Proteomes" id="UP001500016">
    <property type="component" value="Unassembled WGS sequence"/>
</dbReference>
<evidence type="ECO:0000256" key="7">
    <source>
        <dbReference type="SAM" id="Phobius"/>
    </source>
</evidence>
<sequence>MMQTQPPPAEKSAGAMATRQRPPATALLASMALVELLSGVTQGYLTPLLPSLGGAMHLTEAGQTRIYLLSQLAFAVWTPLLAKLGDVYGYRRFLRVSIALVASGSLLMAAWPSLLTLSVGVVLQGAVVGFMPLLIGILRHRAPEHRRSGIGLLVGVLTASVGVGGVVSGSFSEHSATLGLWVAVPVAVLAVVAGLLLPDGAARPGGRLPLPAFTLLTLGLVGVVSALSLGDTWGWGSFRTLVSAGGGLLAMAAWIAVEARATTPLVDPRTLTHRPVALVSGVTFCLAFSTIGFFGANAVFLGTSPGRAGFGLGYGPRAIALVALALNIFALVSSLSTAALLRRLGERRTLALSGLVIAAAFLSLLAWHRTAPQYLAAIALLGIGFGGYQASTRALCVEGVPERDTAMAAGINELALSFGAAIGASAVGAIMSAHQTPSGVSMHAYTWLWSVCAAVALLGAGLGLSYRKEEVRR</sequence>
<evidence type="ECO:0000256" key="1">
    <source>
        <dbReference type="ARBA" id="ARBA00004651"/>
    </source>
</evidence>
<evidence type="ECO:0000313" key="9">
    <source>
        <dbReference type="EMBL" id="GAA2104270.1"/>
    </source>
</evidence>
<proteinExistence type="predicted"/>
<name>A0ABN2X4B4_9ACTN</name>
<protein>
    <submittedName>
        <fullName evidence="9">MFS transporter</fullName>
    </submittedName>
</protein>
<dbReference type="InterPro" id="IPR036259">
    <property type="entry name" value="MFS_trans_sf"/>
</dbReference>
<dbReference type="RefSeq" id="WP_344535649.1">
    <property type="nucleotide sequence ID" value="NZ_BAAAPE010000030.1"/>
</dbReference>
<feature type="transmembrane region" description="Helical" evidence="7">
    <location>
        <begin position="373"/>
        <end position="390"/>
    </location>
</feature>
<accession>A0ABN2X4B4</accession>
<feature type="transmembrane region" description="Helical" evidence="7">
    <location>
        <begin position="65"/>
        <end position="81"/>
    </location>
</feature>
<keyword evidence="5 7" id="KW-0472">Membrane</keyword>
<feature type="transmembrane region" description="Helical" evidence="7">
    <location>
        <begin position="350"/>
        <end position="367"/>
    </location>
</feature>
<dbReference type="EMBL" id="BAAAPE010000030">
    <property type="protein sequence ID" value="GAA2104270.1"/>
    <property type="molecule type" value="Genomic_DNA"/>
</dbReference>
<feature type="transmembrane region" description="Helical" evidence="7">
    <location>
        <begin position="411"/>
        <end position="433"/>
    </location>
</feature>
<feature type="transmembrane region" description="Helical" evidence="7">
    <location>
        <begin position="236"/>
        <end position="257"/>
    </location>
</feature>
<evidence type="ECO:0000259" key="8">
    <source>
        <dbReference type="PROSITE" id="PS50850"/>
    </source>
</evidence>
<dbReference type="Pfam" id="PF07690">
    <property type="entry name" value="MFS_1"/>
    <property type="match status" value="1"/>
</dbReference>
<feature type="transmembrane region" description="Helical" evidence="7">
    <location>
        <begin position="445"/>
        <end position="466"/>
    </location>
</feature>
<gene>
    <name evidence="9" type="ORF">GCM10009801_79770</name>
</gene>
<keyword evidence="4 7" id="KW-1133">Transmembrane helix</keyword>
<feature type="transmembrane region" description="Helical" evidence="7">
    <location>
        <begin position="318"/>
        <end position="341"/>
    </location>
</feature>
<keyword evidence="3 7" id="KW-0812">Transmembrane</keyword>
<comment type="subcellular location">
    <subcellularLocation>
        <location evidence="1">Cell membrane</location>
        <topology evidence="1">Multi-pass membrane protein</topology>
    </subcellularLocation>
</comment>
<evidence type="ECO:0000256" key="5">
    <source>
        <dbReference type="ARBA" id="ARBA00023136"/>
    </source>
</evidence>
<evidence type="ECO:0000256" key="6">
    <source>
        <dbReference type="ARBA" id="ARBA00023251"/>
    </source>
</evidence>
<feature type="transmembrane region" description="Helical" evidence="7">
    <location>
        <begin position="277"/>
        <end position="298"/>
    </location>
</feature>
<keyword evidence="10" id="KW-1185">Reference proteome</keyword>
<feature type="transmembrane region" description="Helical" evidence="7">
    <location>
        <begin position="117"/>
        <end position="138"/>
    </location>
</feature>